<sequence length="252" mass="25107">MIRRIRSTLSPRSILADARQRRVATAVALVALALLGAVAATGTAAAQSDQPTVVVTDATATADGTATVGIVLTNAPNGLAGYYLDITVETPGTARIQSASYPDRFGLTTEPQIGSDGTTATLEAADMEGAVEPGATNVTLATVEIAGAEPGEATLSVTPRQFDADTGNAFEPATQSGTVTVSDGATTPTADAGSTDASNGGQSSQSDASTADGTDAGPTDTPAPTSGFGTFPTPLVVVAIALLLGGARWRQR</sequence>
<gene>
    <name evidence="3" type="ORF">SAMN04488065_0487</name>
</gene>
<keyword evidence="2" id="KW-0472">Membrane</keyword>
<proteinExistence type="predicted"/>
<dbReference type="RefSeq" id="WP_092630865.1">
    <property type="nucleotide sequence ID" value="NZ_FNQT01000001.1"/>
</dbReference>
<name>A0A1H3W242_9EURY</name>
<dbReference type="STRING" id="555874.SAMN04488065_0487"/>
<feature type="region of interest" description="Disordered" evidence="1">
    <location>
        <begin position="163"/>
        <end position="230"/>
    </location>
</feature>
<accession>A0A1H3W242</accession>
<dbReference type="Proteomes" id="UP000236755">
    <property type="component" value="Unassembled WGS sequence"/>
</dbReference>
<keyword evidence="2" id="KW-0812">Transmembrane</keyword>
<dbReference type="Gene3D" id="2.60.40.680">
    <property type="match status" value="1"/>
</dbReference>
<feature type="transmembrane region" description="Helical" evidence="2">
    <location>
        <begin position="231"/>
        <end position="249"/>
    </location>
</feature>
<feature type="compositionally biased region" description="Low complexity" evidence="1">
    <location>
        <begin position="200"/>
        <end position="227"/>
    </location>
</feature>
<evidence type="ECO:0000313" key="3">
    <source>
        <dbReference type="EMBL" id="SDZ80961.1"/>
    </source>
</evidence>
<reference evidence="3 4" key="1">
    <citation type="submission" date="2016-10" db="EMBL/GenBank/DDBJ databases">
        <authorList>
            <person name="de Groot N.N."/>
        </authorList>
    </citation>
    <scope>NUCLEOTIDE SEQUENCE [LARGE SCALE GENOMIC DNA]</scope>
    <source>
        <strain evidence="3 4">CGMCC 1.8712</strain>
    </source>
</reference>
<feature type="compositionally biased region" description="Polar residues" evidence="1">
    <location>
        <begin position="173"/>
        <end position="189"/>
    </location>
</feature>
<dbReference type="EMBL" id="FNQT01000001">
    <property type="protein sequence ID" value="SDZ80961.1"/>
    <property type="molecule type" value="Genomic_DNA"/>
</dbReference>
<keyword evidence="4" id="KW-1185">Reference proteome</keyword>
<dbReference type="OrthoDB" id="308196at2157"/>
<evidence type="ECO:0000313" key="4">
    <source>
        <dbReference type="Proteomes" id="UP000236755"/>
    </source>
</evidence>
<evidence type="ECO:0000256" key="1">
    <source>
        <dbReference type="SAM" id="MobiDB-lite"/>
    </source>
</evidence>
<dbReference type="AlphaFoldDB" id="A0A1H3W242"/>
<organism evidence="3 4">
    <name type="scientific">Haloplanus vescus</name>
    <dbReference type="NCBI Taxonomy" id="555874"/>
    <lineage>
        <taxon>Archaea</taxon>
        <taxon>Methanobacteriati</taxon>
        <taxon>Methanobacteriota</taxon>
        <taxon>Stenosarchaea group</taxon>
        <taxon>Halobacteria</taxon>
        <taxon>Halobacteriales</taxon>
        <taxon>Haloferacaceae</taxon>
        <taxon>Haloplanus</taxon>
    </lineage>
</organism>
<evidence type="ECO:0000256" key="2">
    <source>
        <dbReference type="SAM" id="Phobius"/>
    </source>
</evidence>
<evidence type="ECO:0008006" key="5">
    <source>
        <dbReference type="Google" id="ProtNLM"/>
    </source>
</evidence>
<keyword evidence="2" id="KW-1133">Transmembrane helix</keyword>
<protein>
    <recommendedName>
        <fullName evidence="5">PGF-CTERM protein</fullName>
    </recommendedName>
</protein>